<dbReference type="EMBL" id="JBBMFJ010000001">
    <property type="protein sequence ID" value="MEQ2561654.1"/>
    <property type="molecule type" value="Genomic_DNA"/>
</dbReference>
<dbReference type="SUPFAM" id="SSF51445">
    <property type="entry name" value="(Trans)glycosidases"/>
    <property type="match status" value="1"/>
</dbReference>
<dbReference type="InterPro" id="IPR017853">
    <property type="entry name" value="GH"/>
</dbReference>
<protein>
    <submittedName>
        <fullName evidence="4">Glycoside hydrolase family 25 protein</fullName>
    </submittedName>
</protein>
<dbReference type="PANTHER" id="PTHR34135">
    <property type="entry name" value="LYSOZYME"/>
    <property type="match status" value="1"/>
</dbReference>
<dbReference type="InterPro" id="IPR002053">
    <property type="entry name" value="Glyco_hydro_25"/>
</dbReference>
<name>A0ABV1HH63_9FIRM</name>
<organism evidence="4 5">
    <name type="scientific">Ventrimonas faecis</name>
    <dbReference type="NCBI Taxonomy" id="3133170"/>
    <lineage>
        <taxon>Bacteria</taxon>
        <taxon>Bacillati</taxon>
        <taxon>Bacillota</taxon>
        <taxon>Clostridia</taxon>
        <taxon>Lachnospirales</taxon>
        <taxon>Lachnospiraceae</taxon>
        <taxon>Ventrimonas</taxon>
    </lineage>
</organism>
<feature type="chain" id="PRO_5046671028" evidence="3">
    <location>
        <begin position="33"/>
        <end position="325"/>
    </location>
</feature>
<dbReference type="RefSeq" id="WP_349228111.1">
    <property type="nucleotide sequence ID" value="NZ_JBBMFJ010000001.1"/>
</dbReference>
<evidence type="ECO:0000256" key="1">
    <source>
        <dbReference type="ARBA" id="ARBA00010646"/>
    </source>
</evidence>
<feature type="signal peptide" evidence="3">
    <location>
        <begin position="1"/>
        <end position="32"/>
    </location>
</feature>
<evidence type="ECO:0000313" key="5">
    <source>
        <dbReference type="Proteomes" id="UP001437460"/>
    </source>
</evidence>
<dbReference type="GO" id="GO:0016787">
    <property type="term" value="F:hydrolase activity"/>
    <property type="evidence" value="ECO:0007669"/>
    <property type="project" value="UniProtKB-KW"/>
</dbReference>
<dbReference type="PROSITE" id="PS51904">
    <property type="entry name" value="GLYCOSYL_HYDROL_F25_2"/>
    <property type="match status" value="1"/>
</dbReference>
<proteinExistence type="inferred from homology"/>
<dbReference type="Gene3D" id="3.20.20.80">
    <property type="entry name" value="Glycosidases"/>
    <property type="match status" value="1"/>
</dbReference>
<comment type="caution">
    <text evidence="4">The sequence shown here is derived from an EMBL/GenBank/DDBJ whole genome shotgun (WGS) entry which is preliminary data.</text>
</comment>
<reference evidence="4 5" key="1">
    <citation type="submission" date="2024-03" db="EMBL/GenBank/DDBJ databases">
        <title>Human intestinal bacterial collection.</title>
        <authorList>
            <person name="Pauvert C."/>
            <person name="Hitch T.C.A."/>
            <person name="Clavel T."/>
        </authorList>
    </citation>
    <scope>NUCLEOTIDE SEQUENCE [LARGE SCALE GENOMIC DNA]</scope>
    <source>
        <strain evidence="4 5">CLA-AP-H27</strain>
    </source>
</reference>
<gene>
    <name evidence="4" type="ORF">WMO41_00420</name>
</gene>
<evidence type="ECO:0000256" key="2">
    <source>
        <dbReference type="SAM" id="MobiDB-lite"/>
    </source>
</evidence>
<dbReference type="Pfam" id="PF01183">
    <property type="entry name" value="Glyco_hydro_25"/>
    <property type="match status" value="1"/>
</dbReference>
<keyword evidence="4" id="KW-0378">Hydrolase</keyword>
<evidence type="ECO:0000313" key="4">
    <source>
        <dbReference type="EMBL" id="MEQ2561654.1"/>
    </source>
</evidence>
<sequence>MIFRKIHTGKRLAALALCGLFALQAPAVPAMAAETLTVQDQGFYRSDGTKIEGAVAKGVTISKYQNQAGPIDWDAMKADGVTFAMIRVGYLNDLDPYFKENMEGAISHGIRVGVFLYSMALDEETARQEAQYVLEQIRGYKISYPVAYDVESKYLLDNGKTPQELANQTNIFCKAIADAGYRPILYGNNQWLTNYVDISQVPYDIWYARYGTNGDFQNRKIWQFTETGSVAGITGNVCIEASFYDYPELAAGNTGSGTYTVGSSSGGPGVSLSAGKTQATPTVGASADSQTGPSGQAGGQDQTGVSPVQTAGQDESQLTKSPSEQ</sequence>
<feature type="region of interest" description="Disordered" evidence="2">
    <location>
        <begin position="260"/>
        <end position="325"/>
    </location>
</feature>
<keyword evidence="3" id="KW-0732">Signal</keyword>
<dbReference type="CDD" id="cd06414">
    <property type="entry name" value="GH25_LytC-like"/>
    <property type="match status" value="1"/>
</dbReference>
<keyword evidence="5" id="KW-1185">Reference proteome</keyword>
<comment type="similarity">
    <text evidence="1">Belongs to the glycosyl hydrolase 25 family.</text>
</comment>
<evidence type="ECO:0000256" key="3">
    <source>
        <dbReference type="SAM" id="SignalP"/>
    </source>
</evidence>
<dbReference type="PANTHER" id="PTHR34135:SF2">
    <property type="entry name" value="LYSOZYME"/>
    <property type="match status" value="1"/>
</dbReference>
<feature type="compositionally biased region" description="Polar residues" evidence="2">
    <location>
        <begin position="276"/>
        <end position="325"/>
    </location>
</feature>
<dbReference type="Proteomes" id="UP001437460">
    <property type="component" value="Unassembled WGS sequence"/>
</dbReference>
<accession>A0ABV1HH63</accession>